<protein>
    <submittedName>
        <fullName evidence="2">Uncharacterized protein</fullName>
    </submittedName>
</protein>
<dbReference type="EMBL" id="JAYWVC010000465">
    <property type="protein sequence ID" value="MED7828704.1"/>
    <property type="molecule type" value="Genomic_DNA"/>
</dbReference>
<gene>
    <name evidence="2" type="ORF">VXC91_44480</name>
</gene>
<evidence type="ECO:0000313" key="2">
    <source>
        <dbReference type="EMBL" id="MED7828704.1"/>
    </source>
</evidence>
<keyword evidence="3" id="KW-1185">Reference proteome</keyword>
<dbReference type="Proteomes" id="UP001333996">
    <property type="component" value="Unassembled WGS sequence"/>
</dbReference>
<evidence type="ECO:0000313" key="3">
    <source>
        <dbReference type="Proteomes" id="UP001333996"/>
    </source>
</evidence>
<organism evidence="2 3">
    <name type="scientific">Streptomyces chiangmaiensis</name>
    <dbReference type="NCBI Taxonomy" id="766497"/>
    <lineage>
        <taxon>Bacteria</taxon>
        <taxon>Bacillati</taxon>
        <taxon>Actinomycetota</taxon>
        <taxon>Actinomycetes</taxon>
        <taxon>Kitasatosporales</taxon>
        <taxon>Streptomycetaceae</taxon>
        <taxon>Streptomyces</taxon>
    </lineage>
</organism>
<comment type="caution">
    <text evidence="2">The sequence shown here is derived from an EMBL/GenBank/DDBJ whole genome shotgun (WGS) entry which is preliminary data.</text>
</comment>
<feature type="region of interest" description="Disordered" evidence="1">
    <location>
        <begin position="1"/>
        <end position="22"/>
    </location>
</feature>
<dbReference type="RefSeq" id="WP_329513027.1">
    <property type="nucleotide sequence ID" value="NZ_BAAAYZ010000029.1"/>
</dbReference>
<evidence type="ECO:0000256" key="1">
    <source>
        <dbReference type="SAM" id="MobiDB-lite"/>
    </source>
</evidence>
<sequence>MALHRGESARTHHPSHYRNNGDQHRYRGIDLWRYRFNDRDHRHWDPYQNRYRHHSCNRHSGWDQDRYRSGWDQDRYRYGSYGQYSYRWDCCRH</sequence>
<name>A0ABU7FXD3_9ACTN</name>
<proteinExistence type="predicted"/>
<accession>A0ABU7FXD3</accession>
<reference evidence="2" key="1">
    <citation type="submission" date="2024-01" db="EMBL/GenBank/DDBJ databases">
        <title>First draft genome sequence data of TA4-1, the type strain of Gram-positive actinobacterium Streptomyces chiangmaiensis.</title>
        <authorList>
            <person name="Yasawong M."/>
            <person name="Nantapong N."/>
        </authorList>
    </citation>
    <scope>NUCLEOTIDE SEQUENCE</scope>
    <source>
        <strain evidence="2">TA4-1</strain>
    </source>
</reference>
<feature type="compositionally biased region" description="Basic and acidic residues" evidence="1">
    <location>
        <begin position="1"/>
        <end position="10"/>
    </location>
</feature>